<organism evidence="2 3">
    <name type="scientific">Araneus ventricosus</name>
    <name type="common">Orbweaver spider</name>
    <name type="synonym">Epeira ventricosa</name>
    <dbReference type="NCBI Taxonomy" id="182803"/>
    <lineage>
        <taxon>Eukaryota</taxon>
        <taxon>Metazoa</taxon>
        <taxon>Ecdysozoa</taxon>
        <taxon>Arthropoda</taxon>
        <taxon>Chelicerata</taxon>
        <taxon>Arachnida</taxon>
        <taxon>Araneae</taxon>
        <taxon>Araneomorphae</taxon>
        <taxon>Entelegynae</taxon>
        <taxon>Araneoidea</taxon>
        <taxon>Araneidae</taxon>
        <taxon>Araneus</taxon>
    </lineage>
</organism>
<dbReference type="Proteomes" id="UP000499080">
    <property type="component" value="Unassembled WGS sequence"/>
</dbReference>
<evidence type="ECO:0000256" key="1">
    <source>
        <dbReference type="SAM" id="MobiDB-lite"/>
    </source>
</evidence>
<feature type="region of interest" description="Disordered" evidence="1">
    <location>
        <begin position="30"/>
        <end position="69"/>
    </location>
</feature>
<proteinExistence type="predicted"/>
<reference evidence="2 3" key="1">
    <citation type="journal article" date="2019" name="Sci. Rep.">
        <title>Orb-weaving spider Araneus ventricosus genome elucidates the spidroin gene catalogue.</title>
        <authorList>
            <person name="Kono N."/>
            <person name="Nakamura H."/>
            <person name="Ohtoshi R."/>
            <person name="Moran D.A.P."/>
            <person name="Shinohara A."/>
            <person name="Yoshida Y."/>
            <person name="Fujiwara M."/>
            <person name="Mori M."/>
            <person name="Tomita M."/>
            <person name="Arakawa K."/>
        </authorList>
    </citation>
    <scope>NUCLEOTIDE SEQUENCE [LARGE SCALE GENOMIC DNA]</scope>
</reference>
<dbReference type="EMBL" id="BGPR01034702">
    <property type="protein sequence ID" value="GBO09176.1"/>
    <property type="molecule type" value="Genomic_DNA"/>
</dbReference>
<dbReference type="AlphaFoldDB" id="A0A4Y2UC21"/>
<protein>
    <submittedName>
        <fullName evidence="2">Uncharacterized protein</fullName>
    </submittedName>
</protein>
<name>A0A4Y2UC21_ARAVE</name>
<keyword evidence="3" id="KW-1185">Reference proteome</keyword>
<accession>A0A4Y2UC21</accession>
<evidence type="ECO:0000313" key="3">
    <source>
        <dbReference type="Proteomes" id="UP000499080"/>
    </source>
</evidence>
<sequence>MHPLLGIPMKNNKNLQLQTQEYIKNINGKLNQRQDKTRPHRPWGPAAGTTPTTRLAHHKGIQKVTENDSRYRRLIPDDAKNLREPRWRRNSPVAKFEFKN</sequence>
<gene>
    <name evidence="2" type="ORF">AVEN_3975_1</name>
</gene>
<comment type="caution">
    <text evidence="2">The sequence shown here is derived from an EMBL/GenBank/DDBJ whole genome shotgun (WGS) entry which is preliminary data.</text>
</comment>
<evidence type="ECO:0000313" key="2">
    <source>
        <dbReference type="EMBL" id="GBO09176.1"/>
    </source>
</evidence>
<feature type="compositionally biased region" description="Low complexity" evidence="1">
    <location>
        <begin position="44"/>
        <end position="53"/>
    </location>
</feature>